<evidence type="ECO:0000259" key="10">
    <source>
        <dbReference type="PROSITE" id="PS51918"/>
    </source>
</evidence>
<comment type="cofactor">
    <cofactor evidence="9">
        <name>[4Fe-4S] cluster</name>
        <dbReference type="ChEBI" id="CHEBI:49883"/>
    </cofactor>
    <text evidence="9">Binds 2 [4Fe-4S] clusters per subunit. One cluster is coordinated with 3 cysteines and an exchangeable S-adenosyl-L-methionine.</text>
</comment>
<dbReference type="AlphaFoldDB" id="A0A7X9FPE4"/>
<dbReference type="NCBIfam" id="NF004019">
    <property type="entry name" value="PRK05481.1"/>
    <property type="match status" value="1"/>
</dbReference>
<evidence type="ECO:0000256" key="6">
    <source>
        <dbReference type="ARBA" id="ARBA00023004"/>
    </source>
</evidence>
<feature type="domain" description="Radical SAM core" evidence="10">
    <location>
        <begin position="56"/>
        <end position="275"/>
    </location>
</feature>
<dbReference type="SFLD" id="SFLDF00271">
    <property type="entry name" value="lipoyl_synthase"/>
    <property type="match status" value="1"/>
</dbReference>
<comment type="similarity">
    <text evidence="9">Belongs to the radical SAM superfamily. Lipoyl synthase family.</text>
</comment>
<dbReference type="Pfam" id="PF16881">
    <property type="entry name" value="LIAS_N"/>
    <property type="match status" value="1"/>
</dbReference>
<organism evidence="11 12">
    <name type="scientific">SAR324 cluster bacterium</name>
    <dbReference type="NCBI Taxonomy" id="2024889"/>
    <lineage>
        <taxon>Bacteria</taxon>
        <taxon>Deltaproteobacteria</taxon>
        <taxon>SAR324 cluster</taxon>
    </lineage>
</organism>
<feature type="binding site" evidence="9">
    <location>
        <position position="70"/>
    </location>
    <ligand>
        <name>[4Fe-4S] cluster</name>
        <dbReference type="ChEBI" id="CHEBI:49883"/>
        <label>2</label>
        <note>4Fe-4S-S-AdoMet</note>
    </ligand>
</feature>
<evidence type="ECO:0000256" key="4">
    <source>
        <dbReference type="ARBA" id="ARBA00022691"/>
    </source>
</evidence>
<evidence type="ECO:0000256" key="2">
    <source>
        <dbReference type="ARBA" id="ARBA00022490"/>
    </source>
</evidence>
<dbReference type="PANTHER" id="PTHR10949">
    <property type="entry name" value="LIPOYL SYNTHASE"/>
    <property type="match status" value="1"/>
</dbReference>
<reference evidence="11 12" key="1">
    <citation type="journal article" date="2020" name="Biotechnol. Biofuels">
        <title>New insights from the biogas microbiome by comprehensive genome-resolved metagenomics of nearly 1600 species originating from multiple anaerobic digesters.</title>
        <authorList>
            <person name="Campanaro S."/>
            <person name="Treu L."/>
            <person name="Rodriguez-R L.M."/>
            <person name="Kovalovszki A."/>
            <person name="Ziels R.M."/>
            <person name="Maus I."/>
            <person name="Zhu X."/>
            <person name="Kougias P.G."/>
            <person name="Basile A."/>
            <person name="Luo G."/>
            <person name="Schluter A."/>
            <person name="Konstantinidis K.T."/>
            <person name="Angelidaki I."/>
        </authorList>
    </citation>
    <scope>NUCLEOTIDE SEQUENCE [LARGE SCALE GENOMIC DNA]</scope>
    <source>
        <strain evidence="11">AS27yjCOA_65</strain>
    </source>
</reference>
<comment type="catalytic activity">
    <reaction evidence="8 9">
        <text>[[Fe-S] cluster scaffold protein carrying a second [4Fe-4S](2+) cluster] + N(6)-octanoyl-L-lysyl-[protein] + 2 oxidized [2Fe-2S]-[ferredoxin] + 2 S-adenosyl-L-methionine + 4 H(+) = [[Fe-S] cluster scaffold protein] + N(6)-[(R)-dihydrolipoyl]-L-lysyl-[protein] + 4 Fe(3+) + 2 hydrogen sulfide + 2 5'-deoxyadenosine + 2 L-methionine + 2 reduced [2Fe-2S]-[ferredoxin]</text>
        <dbReference type="Rhea" id="RHEA:16585"/>
        <dbReference type="Rhea" id="RHEA-COMP:9928"/>
        <dbReference type="Rhea" id="RHEA-COMP:10000"/>
        <dbReference type="Rhea" id="RHEA-COMP:10001"/>
        <dbReference type="Rhea" id="RHEA-COMP:10475"/>
        <dbReference type="Rhea" id="RHEA-COMP:14568"/>
        <dbReference type="Rhea" id="RHEA-COMP:14569"/>
        <dbReference type="ChEBI" id="CHEBI:15378"/>
        <dbReference type="ChEBI" id="CHEBI:17319"/>
        <dbReference type="ChEBI" id="CHEBI:29034"/>
        <dbReference type="ChEBI" id="CHEBI:29919"/>
        <dbReference type="ChEBI" id="CHEBI:33722"/>
        <dbReference type="ChEBI" id="CHEBI:33737"/>
        <dbReference type="ChEBI" id="CHEBI:33738"/>
        <dbReference type="ChEBI" id="CHEBI:57844"/>
        <dbReference type="ChEBI" id="CHEBI:59789"/>
        <dbReference type="ChEBI" id="CHEBI:78809"/>
        <dbReference type="ChEBI" id="CHEBI:83100"/>
        <dbReference type="EC" id="2.8.1.8"/>
    </reaction>
</comment>
<dbReference type="GO" id="GO:0046872">
    <property type="term" value="F:metal ion binding"/>
    <property type="evidence" value="ECO:0007669"/>
    <property type="project" value="UniProtKB-KW"/>
</dbReference>
<evidence type="ECO:0000256" key="3">
    <source>
        <dbReference type="ARBA" id="ARBA00022679"/>
    </source>
</evidence>
<comment type="pathway">
    <text evidence="9">Protein modification; protein lipoylation via endogenous pathway; protein N(6)-(lipoyl)lysine from octanoyl-[acyl-carrier-protein]: step 2/2.</text>
</comment>
<dbReference type="GO" id="GO:0009249">
    <property type="term" value="P:protein lipoylation"/>
    <property type="evidence" value="ECO:0007669"/>
    <property type="project" value="UniProtKB-UniRule"/>
</dbReference>
<dbReference type="FunFam" id="3.20.20.70:FF:000040">
    <property type="entry name" value="Lipoyl synthase"/>
    <property type="match status" value="1"/>
</dbReference>
<name>A0A7X9FPE4_9DELT</name>
<sequence>MPLPIIRSEKHHQKPKWLKVKAPGSPEYMQTRAIVRAHKLHTVCEEAMCPNIGECWSHATATFLIMGDLCTRRCHFCAVKKGMPSTLMPLDKQEPEHVGKAVAELQLQHAVITSVNRDDLPDGGASHFAATVNAIHHYAPNCRVELLIPDFQGSIEHLKVVMDCRIEILNHNLETISRLYKKVRPNADYFQSLKILKTAKEFDPSVKTKSGIMVGLGETYDEVLEVMDHMRAHKVDIITIGQYLRPSEKQIPIHTFVTPEEFEAFREAAIKRGFAFVESGPFVRSSYHAWKHSAIK</sequence>
<keyword evidence="1 9" id="KW-0004">4Fe-4S</keyword>
<dbReference type="InterPro" id="IPR013785">
    <property type="entry name" value="Aldolase_TIM"/>
</dbReference>
<dbReference type="NCBIfam" id="NF009544">
    <property type="entry name" value="PRK12928.1"/>
    <property type="match status" value="1"/>
</dbReference>
<feature type="binding site" evidence="9">
    <location>
        <position position="44"/>
    </location>
    <ligand>
        <name>[4Fe-4S] cluster</name>
        <dbReference type="ChEBI" id="CHEBI:49883"/>
        <label>1</label>
    </ligand>
</feature>
<comment type="caution">
    <text evidence="11">The sequence shown here is derived from an EMBL/GenBank/DDBJ whole genome shotgun (WGS) entry which is preliminary data.</text>
</comment>
<dbReference type="PANTHER" id="PTHR10949:SF0">
    <property type="entry name" value="LIPOYL SYNTHASE, MITOCHONDRIAL"/>
    <property type="match status" value="1"/>
</dbReference>
<proteinExistence type="inferred from homology"/>
<accession>A0A7X9FPE4</accession>
<comment type="function">
    <text evidence="9">Catalyzes the radical-mediated insertion of two sulfur atoms into the C-6 and C-8 positions of the octanoyl moiety bound to the lipoyl domains of lipoate-dependent enzymes, thereby converting the octanoylated domains into lipoylated derivatives.</text>
</comment>
<protein>
    <recommendedName>
        <fullName evidence="9">Lipoyl synthase</fullName>
        <ecNumber evidence="9">2.8.1.8</ecNumber>
    </recommendedName>
    <alternativeName>
        <fullName evidence="9">Lip-syn</fullName>
        <shortName evidence="9">LS</shortName>
    </alternativeName>
    <alternativeName>
        <fullName evidence="9">Lipoate synthase</fullName>
    </alternativeName>
    <alternativeName>
        <fullName evidence="9">Lipoic acid synthase</fullName>
    </alternativeName>
    <alternativeName>
        <fullName evidence="9">Sulfur insertion protein LipA</fullName>
    </alternativeName>
</protein>
<dbReference type="GO" id="GO:0005737">
    <property type="term" value="C:cytoplasm"/>
    <property type="evidence" value="ECO:0007669"/>
    <property type="project" value="UniProtKB-SubCell"/>
</dbReference>
<feature type="binding site" evidence="9">
    <location>
        <position position="286"/>
    </location>
    <ligand>
        <name>[4Fe-4S] cluster</name>
        <dbReference type="ChEBI" id="CHEBI:49883"/>
        <label>1</label>
    </ligand>
</feature>
<dbReference type="SFLD" id="SFLDG01058">
    <property type="entry name" value="lipoyl_synthase_like"/>
    <property type="match status" value="1"/>
</dbReference>
<evidence type="ECO:0000256" key="7">
    <source>
        <dbReference type="ARBA" id="ARBA00023014"/>
    </source>
</evidence>
<dbReference type="PROSITE" id="PS51918">
    <property type="entry name" value="RADICAL_SAM"/>
    <property type="match status" value="1"/>
</dbReference>
<dbReference type="InterPro" id="IPR058240">
    <property type="entry name" value="rSAM_sf"/>
</dbReference>
<dbReference type="SUPFAM" id="SSF102114">
    <property type="entry name" value="Radical SAM enzymes"/>
    <property type="match status" value="1"/>
</dbReference>
<dbReference type="NCBIfam" id="TIGR00510">
    <property type="entry name" value="lipA"/>
    <property type="match status" value="1"/>
</dbReference>
<dbReference type="SFLD" id="SFLDS00029">
    <property type="entry name" value="Radical_SAM"/>
    <property type="match status" value="1"/>
</dbReference>
<dbReference type="EMBL" id="JAAZON010000048">
    <property type="protein sequence ID" value="NMC61786.1"/>
    <property type="molecule type" value="Genomic_DNA"/>
</dbReference>
<feature type="binding site" evidence="9">
    <location>
        <position position="74"/>
    </location>
    <ligand>
        <name>[4Fe-4S] cluster</name>
        <dbReference type="ChEBI" id="CHEBI:49883"/>
        <label>2</label>
        <note>4Fe-4S-S-AdoMet</note>
    </ligand>
</feature>
<dbReference type="HAMAP" id="MF_00206">
    <property type="entry name" value="Lipoyl_synth"/>
    <property type="match status" value="1"/>
</dbReference>
<dbReference type="Gene3D" id="3.20.20.70">
    <property type="entry name" value="Aldolase class I"/>
    <property type="match status" value="1"/>
</dbReference>
<evidence type="ECO:0000256" key="5">
    <source>
        <dbReference type="ARBA" id="ARBA00022723"/>
    </source>
</evidence>
<dbReference type="UniPathway" id="UPA00538">
    <property type="reaction ID" value="UER00593"/>
</dbReference>
<dbReference type="GO" id="GO:0016992">
    <property type="term" value="F:lipoate synthase activity"/>
    <property type="evidence" value="ECO:0007669"/>
    <property type="project" value="UniProtKB-UniRule"/>
</dbReference>
<evidence type="ECO:0000256" key="1">
    <source>
        <dbReference type="ARBA" id="ARBA00022485"/>
    </source>
</evidence>
<dbReference type="SMART" id="SM00729">
    <property type="entry name" value="Elp3"/>
    <property type="match status" value="1"/>
</dbReference>
<feature type="binding site" evidence="9">
    <location>
        <position position="55"/>
    </location>
    <ligand>
        <name>[4Fe-4S] cluster</name>
        <dbReference type="ChEBI" id="CHEBI:49883"/>
        <label>1</label>
    </ligand>
</feature>
<keyword evidence="2 9" id="KW-0963">Cytoplasm</keyword>
<keyword evidence="5 9" id="KW-0479">Metal-binding</keyword>
<dbReference type="GO" id="GO:0051539">
    <property type="term" value="F:4 iron, 4 sulfur cluster binding"/>
    <property type="evidence" value="ECO:0007669"/>
    <property type="project" value="UniProtKB-UniRule"/>
</dbReference>
<evidence type="ECO:0000256" key="8">
    <source>
        <dbReference type="ARBA" id="ARBA00047326"/>
    </source>
</evidence>
<dbReference type="InterPro" id="IPR003698">
    <property type="entry name" value="Lipoyl_synth"/>
</dbReference>
<evidence type="ECO:0000313" key="12">
    <source>
        <dbReference type="Proteomes" id="UP000524246"/>
    </source>
</evidence>
<dbReference type="InterPro" id="IPR007197">
    <property type="entry name" value="rSAM"/>
</dbReference>
<keyword evidence="4 9" id="KW-0949">S-adenosyl-L-methionine</keyword>
<dbReference type="Proteomes" id="UP000524246">
    <property type="component" value="Unassembled WGS sequence"/>
</dbReference>
<evidence type="ECO:0000256" key="9">
    <source>
        <dbReference type="HAMAP-Rule" id="MF_00206"/>
    </source>
</evidence>
<comment type="subcellular location">
    <subcellularLocation>
        <location evidence="9">Cytoplasm</location>
    </subcellularLocation>
</comment>
<dbReference type="PIRSF" id="PIRSF005963">
    <property type="entry name" value="Lipoyl_synth"/>
    <property type="match status" value="1"/>
</dbReference>
<dbReference type="InterPro" id="IPR006638">
    <property type="entry name" value="Elp3/MiaA/NifB-like_rSAM"/>
</dbReference>
<gene>
    <name evidence="9 11" type="primary">lipA</name>
    <name evidence="11" type="ORF">GYA55_01320</name>
</gene>
<dbReference type="Pfam" id="PF04055">
    <property type="entry name" value="Radical_SAM"/>
    <property type="match status" value="1"/>
</dbReference>
<keyword evidence="7 9" id="KW-0411">Iron-sulfur</keyword>
<feature type="binding site" evidence="9">
    <location>
        <position position="49"/>
    </location>
    <ligand>
        <name>[4Fe-4S] cluster</name>
        <dbReference type="ChEBI" id="CHEBI:49883"/>
        <label>1</label>
    </ligand>
</feature>
<dbReference type="EC" id="2.8.1.8" evidence="9"/>
<keyword evidence="6 9" id="KW-0408">Iron</keyword>
<keyword evidence="3 9" id="KW-0808">Transferase</keyword>
<dbReference type="InterPro" id="IPR031691">
    <property type="entry name" value="LIAS_N"/>
</dbReference>
<evidence type="ECO:0000313" key="11">
    <source>
        <dbReference type="EMBL" id="NMC61786.1"/>
    </source>
</evidence>
<feature type="binding site" evidence="9">
    <location>
        <position position="77"/>
    </location>
    <ligand>
        <name>[4Fe-4S] cluster</name>
        <dbReference type="ChEBI" id="CHEBI:49883"/>
        <label>2</label>
        <note>4Fe-4S-S-AdoMet</note>
    </ligand>
</feature>